<gene>
    <name evidence="1" type="ORF">SDRG_11303</name>
</gene>
<accession>T0RFQ1</accession>
<evidence type="ECO:0000313" key="1">
    <source>
        <dbReference type="EMBL" id="EQC31118.1"/>
    </source>
</evidence>
<reference evidence="1 2" key="1">
    <citation type="submission" date="2012-04" db="EMBL/GenBank/DDBJ databases">
        <title>The Genome Sequence of Saprolegnia declina VS20.</title>
        <authorList>
            <consortium name="The Broad Institute Genome Sequencing Platform"/>
            <person name="Russ C."/>
            <person name="Nusbaum C."/>
            <person name="Tyler B."/>
            <person name="van West P."/>
            <person name="Dieguez-Uribeondo J."/>
            <person name="de Bruijn I."/>
            <person name="Tripathy S."/>
            <person name="Jiang R."/>
            <person name="Young S.K."/>
            <person name="Zeng Q."/>
            <person name="Gargeya S."/>
            <person name="Fitzgerald M."/>
            <person name="Haas B."/>
            <person name="Abouelleil A."/>
            <person name="Alvarado L."/>
            <person name="Arachchi H.M."/>
            <person name="Berlin A."/>
            <person name="Chapman S.B."/>
            <person name="Goldberg J."/>
            <person name="Griggs A."/>
            <person name="Gujja S."/>
            <person name="Hansen M."/>
            <person name="Howarth C."/>
            <person name="Imamovic A."/>
            <person name="Larimer J."/>
            <person name="McCowen C."/>
            <person name="Montmayeur A."/>
            <person name="Murphy C."/>
            <person name="Neiman D."/>
            <person name="Pearson M."/>
            <person name="Priest M."/>
            <person name="Roberts A."/>
            <person name="Saif S."/>
            <person name="Shea T."/>
            <person name="Sisk P."/>
            <person name="Sykes S."/>
            <person name="Wortman J."/>
            <person name="Nusbaum C."/>
            <person name="Birren B."/>
        </authorList>
    </citation>
    <scope>NUCLEOTIDE SEQUENCE [LARGE SCALE GENOMIC DNA]</scope>
    <source>
        <strain evidence="1 2">VS20</strain>
    </source>
</reference>
<dbReference type="GeneID" id="19952030"/>
<sequence>MTARWSTRLLNLRTRVLYKTNKLKYDTQKTAERFWYGSKNVGNATVRVPFMITTQMKLDLAKAGFPAASIGALTPAEAHRVLQQKISFDAYVASPASPAPTPVAPSSVAVVSAPEPVDTSSSAVALVVEPAEPIASESAVSSAVVLVPDAPKQAP</sequence>
<name>T0RFQ1_SAPDV</name>
<dbReference type="OrthoDB" id="97693at2759"/>
<evidence type="ECO:0000313" key="2">
    <source>
        <dbReference type="Proteomes" id="UP000030762"/>
    </source>
</evidence>
<protein>
    <submittedName>
        <fullName evidence="1">Uncharacterized protein</fullName>
    </submittedName>
</protein>
<dbReference type="OMA" id="MTARWST"/>
<keyword evidence="2" id="KW-1185">Reference proteome</keyword>
<proteinExistence type="predicted"/>
<dbReference type="eggNOG" id="ENOG502S9ZD">
    <property type="taxonomic scope" value="Eukaryota"/>
</dbReference>
<dbReference type="InParanoid" id="T0RFQ1"/>
<dbReference type="EMBL" id="JH767171">
    <property type="protein sequence ID" value="EQC31118.1"/>
    <property type="molecule type" value="Genomic_DNA"/>
</dbReference>
<dbReference type="RefSeq" id="XP_008615557.1">
    <property type="nucleotide sequence ID" value="XM_008617335.1"/>
</dbReference>
<dbReference type="Proteomes" id="UP000030762">
    <property type="component" value="Unassembled WGS sequence"/>
</dbReference>
<dbReference type="VEuPathDB" id="FungiDB:SDRG_11303"/>
<organism evidence="1 2">
    <name type="scientific">Saprolegnia diclina (strain VS20)</name>
    <dbReference type="NCBI Taxonomy" id="1156394"/>
    <lineage>
        <taxon>Eukaryota</taxon>
        <taxon>Sar</taxon>
        <taxon>Stramenopiles</taxon>
        <taxon>Oomycota</taxon>
        <taxon>Saprolegniomycetes</taxon>
        <taxon>Saprolegniales</taxon>
        <taxon>Saprolegniaceae</taxon>
        <taxon>Saprolegnia</taxon>
    </lineage>
</organism>
<dbReference type="AlphaFoldDB" id="T0RFQ1"/>